<dbReference type="Gene3D" id="3.30.390.10">
    <property type="entry name" value="Enolase-like, N-terminal domain"/>
    <property type="match status" value="1"/>
</dbReference>
<dbReference type="InterPro" id="IPR029017">
    <property type="entry name" value="Enolase-like_N"/>
</dbReference>
<dbReference type="SUPFAM" id="SSF54826">
    <property type="entry name" value="Enolase N-terminal domain-like"/>
    <property type="match status" value="1"/>
</dbReference>
<dbReference type="PANTHER" id="PTHR48073">
    <property type="entry name" value="O-SUCCINYLBENZOATE SYNTHASE-RELATED"/>
    <property type="match status" value="1"/>
</dbReference>
<dbReference type="SMART" id="SM00922">
    <property type="entry name" value="MR_MLE"/>
    <property type="match status" value="1"/>
</dbReference>
<feature type="domain" description="Mandelate racemase/muconate lactonizing enzyme C-terminal" evidence="4">
    <location>
        <begin position="144"/>
        <end position="236"/>
    </location>
</feature>
<sequence length="356" mass="37811">MGPDPVLDQIIDLRAWSVRLPLRRRLHHASADTTFLHSVIARISLSDGTSGWGEIRANGEYATGEGLSVMVDALLATRCEGPAEEVAGWLLERSVLAAAVVDAALWDARSRRSGRPLHTLLEERFGLAPGPGSVRTHAQIMFTDDHTVVRSALDQGFRKLKVRVGGAVDDDLLRLGAVRRAAGPQVEITVDANGGWSTDQALAALPGLADLGITWVEQPVRTAAELAVVREQAGPVRLRADESIHGPEDLDALEGAVDGVHLKLEKSGTVERLFRLAAVCTARGLDVALGQMDQGRLGCAHTTQLASALGLATAELWGCADVTDDLASPLTLREGAVLVPAGPLTVDLPPHAEEIR</sequence>
<evidence type="ECO:0000256" key="1">
    <source>
        <dbReference type="ARBA" id="ARBA00008031"/>
    </source>
</evidence>
<dbReference type="RefSeq" id="WP_231489342.1">
    <property type="nucleotide sequence ID" value="NZ_BAAAZO010000005.1"/>
</dbReference>
<comment type="similarity">
    <text evidence="1">Belongs to the mandelate racemase/muconate lactonizing enzyme family.</text>
</comment>
<gene>
    <name evidence="5" type="ORF">GCM10022223_34310</name>
</gene>
<evidence type="ECO:0000313" key="5">
    <source>
        <dbReference type="EMBL" id="GAA3615175.1"/>
    </source>
</evidence>
<keyword evidence="6" id="KW-1185">Reference proteome</keyword>
<dbReference type="InterPro" id="IPR018110">
    <property type="entry name" value="Mandel_Rmase/mucon_lact_enz_CS"/>
</dbReference>
<dbReference type="InterPro" id="IPR013341">
    <property type="entry name" value="Mandelate_racemase_N_dom"/>
</dbReference>
<keyword evidence="3" id="KW-0413">Isomerase</keyword>
<dbReference type="EMBL" id="BAAAZO010000005">
    <property type="protein sequence ID" value="GAA3615175.1"/>
    <property type="molecule type" value="Genomic_DNA"/>
</dbReference>
<dbReference type="PANTHER" id="PTHR48073:SF2">
    <property type="entry name" value="O-SUCCINYLBENZOATE SYNTHASE"/>
    <property type="match status" value="1"/>
</dbReference>
<dbReference type="Pfam" id="PF02746">
    <property type="entry name" value="MR_MLE_N"/>
    <property type="match status" value="1"/>
</dbReference>
<dbReference type="SFLD" id="SFLDS00001">
    <property type="entry name" value="Enolase"/>
    <property type="match status" value="1"/>
</dbReference>
<dbReference type="PROSITE" id="PS00909">
    <property type="entry name" value="MR_MLE_2"/>
    <property type="match status" value="1"/>
</dbReference>
<organism evidence="5 6">
    <name type="scientific">Kineosporia mesophila</name>
    <dbReference type="NCBI Taxonomy" id="566012"/>
    <lineage>
        <taxon>Bacteria</taxon>
        <taxon>Bacillati</taxon>
        <taxon>Actinomycetota</taxon>
        <taxon>Actinomycetes</taxon>
        <taxon>Kineosporiales</taxon>
        <taxon>Kineosporiaceae</taxon>
        <taxon>Kineosporia</taxon>
    </lineage>
</organism>
<name>A0ABP6ZPK0_9ACTN</name>
<evidence type="ECO:0000256" key="2">
    <source>
        <dbReference type="ARBA" id="ARBA00022723"/>
    </source>
</evidence>
<dbReference type="SUPFAM" id="SSF51604">
    <property type="entry name" value="Enolase C-terminal domain-like"/>
    <property type="match status" value="1"/>
</dbReference>
<evidence type="ECO:0000256" key="3">
    <source>
        <dbReference type="ARBA" id="ARBA00023235"/>
    </source>
</evidence>
<reference evidence="6" key="1">
    <citation type="journal article" date="2019" name="Int. J. Syst. Evol. Microbiol.">
        <title>The Global Catalogue of Microorganisms (GCM) 10K type strain sequencing project: providing services to taxonomists for standard genome sequencing and annotation.</title>
        <authorList>
            <consortium name="The Broad Institute Genomics Platform"/>
            <consortium name="The Broad Institute Genome Sequencing Center for Infectious Disease"/>
            <person name="Wu L."/>
            <person name="Ma J."/>
        </authorList>
    </citation>
    <scope>NUCLEOTIDE SEQUENCE [LARGE SCALE GENOMIC DNA]</scope>
    <source>
        <strain evidence="6">JCM 16902</strain>
    </source>
</reference>
<evidence type="ECO:0000259" key="4">
    <source>
        <dbReference type="SMART" id="SM00922"/>
    </source>
</evidence>
<accession>A0ABP6ZPK0</accession>
<dbReference type="InterPro" id="IPR036849">
    <property type="entry name" value="Enolase-like_C_sf"/>
</dbReference>
<dbReference type="InterPro" id="IPR013342">
    <property type="entry name" value="Mandelate_racemase_C"/>
</dbReference>
<dbReference type="Proteomes" id="UP001501074">
    <property type="component" value="Unassembled WGS sequence"/>
</dbReference>
<dbReference type="InterPro" id="IPR029065">
    <property type="entry name" value="Enolase_C-like"/>
</dbReference>
<evidence type="ECO:0000313" key="6">
    <source>
        <dbReference type="Proteomes" id="UP001501074"/>
    </source>
</evidence>
<comment type="caution">
    <text evidence="5">The sequence shown here is derived from an EMBL/GenBank/DDBJ whole genome shotgun (WGS) entry which is preliminary data.</text>
</comment>
<protein>
    <submittedName>
        <fullName evidence="5">Mandelate racemase/muconate lactonizing enzyme family protein</fullName>
    </submittedName>
</protein>
<keyword evidence="2" id="KW-0479">Metal-binding</keyword>
<dbReference type="Gene3D" id="3.20.20.120">
    <property type="entry name" value="Enolase-like C-terminal domain"/>
    <property type="match status" value="1"/>
</dbReference>
<proteinExistence type="inferred from homology"/>
<dbReference type="Pfam" id="PF13378">
    <property type="entry name" value="MR_MLE_C"/>
    <property type="match status" value="1"/>
</dbReference>